<dbReference type="AlphaFoldDB" id="A0A4V6PRW7"/>
<comment type="caution">
    <text evidence="1">The sequence shown here is derived from an EMBL/GenBank/DDBJ whole genome shotgun (WGS) entry which is preliminary data.</text>
</comment>
<sequence>MQRRNRGMSDPLKNQQYFLLEEIRGRWVSCGGDRSRMPDVHIYRTGVYHHRIKFSYDPQAVFNCQLCHRWGVTSFYLYGHIRLSYDAERDVLTLSDYGDYQRAED</sequence>
<reference evidence="1 2" key="1">
    <citation type="submission" date="2019-03" db="EMBL/GenBank/DDBJ databases">
        <title>Freshwater and sediment microbial communities from various areas in North America, analyzing microbe dynamics in response to fracking.</title>
        <authorList>
            <person name="Lamendella R."/>
        </authorList>
    </citation>
    <scope>NUCLEOTIDE SEQUENCE [LARGE SCALE GENOMIC DNA]</scope>
    <source>
        <strain evidence="1 2">114D</strain>
    </source>
</reference>
<organism evidence="1 2">
    <name type="scientific">Sunxiuqinia elliptica</name>
    <dbReference type="NCBI Taxonomy" id="655355"/>
    <lineage>
        <taxon>Bacteria</taxon>
        <taxon>Pseudomonadati</taxon>
        <taxon>Bacteroidota</taxon>
        <taxon>Bacteroidia</taxon>
        <taxon>Marinilabiliales</taxon>
        <taxon>Prolixibacteraceae</taxon>
        <taxon>Sunxiuqinia</taxon>
    </lineage>
</organism>
<proteinExistence type="predicted"/>
<dbReference type="OrthoDB" id="1031312at2"/>
<protein>
    <submittedName>
        <fullName evidence="1">Uncharacterized protein DUF3876</fullName>
    </submittedName>
</protein>
<name>A0A4V6PRW7_9BACT</name>
<gene>
    <name evidence="1" type="ORF">DET52_101180</name>
</gene>
<dbReference type="Proteomes" id="UP000294848">
    <property type="component" value="Unassembled WGS sequence"/>
</dbReference>
<dbReference type="EMBL" id="SNWI01000001">
    <property type="protein sequence ID" value="TDO04829.1"/>
    <property type="molecule type" value="Genomic_DNA"/>
</dbReference>
<accession>A0A4V6PRW7</accession>
<evidence type="ECO:0000313" key="2">
    <source>
        <dbReference type="Proteomes" id="UP000294848"/>
    </source>
</evidence>
<evidence type="ECO:0000313" key="1">
    <source>
        <dbReference type="EMBL" id="TDO04829.1"/>
    </source>
</evidence>